<protein>
    <submittedName>
        <fullName evidence="1">Predicted membrane protein</fullName>
    </submittedName>
</protein>
<evidence type="ECO:0000313" key="1">
    <source>
        <dbReference type="EMBL" id="SDY74556.1"/>
    </source>
</evidence>
<reference evidence="1 2" key="1">
    <citation type="submission" date="2016-10" db="EMBL/GenBank/DDBJ databases">
        <authorList>
            <person name="de Groot N.N."/>
        </authorList>
    </citation>
    <scope>NUCLEOTIDE SEQUENCE [LARGE SCALE GENOMIC DNA]</scope>
    <source>
        <strain evidence="1 2">DSM 26880</strain>
    </source>
</reference>
<dbReference type="AlphaFoldDB" id="A0A1H3MD84"/>
<accession>A0A1H3MD84</accession>
<name>A0A1H3MD84_9RHOB</name>
<proteinExistence type="predicted"/>
<dbReference type="Proteomes" id="UP000199286">
    <property type="component" value="Unassembled WGS sequence"/>
</dbReference>
<feature type="non-terminal residue" evidence="1">
    <location>
        <position position="70"/>
    </location>
</feature>
<organism evidence="1 2">
    <name type="scientific">Citreimonas salinaria</name>
    <dbReference type="NCBI Taxonomy" id="321339"/>
    <lineage>
        <taxon>Bacteria</taxon>
        <taxon>Pseudomonadati</taxon>
        <taxon>Pseudomonadota</taxon>
        <taxon>Alphaproteobacteria</taxon>
        <taxon>Rhodobacterales</taxon>
        <taxon>Roseobacteraceae</taxon>
        <taxon>Citreimonas</taxon>
    </lineage>
</organism>
<sequence>MKLLVRLRQLALQMWFLPAVLSLAALATVAAAHYSAALLPQDLPVDIPESATQTILTIVATSMLTVATFA</sequence>
<gene>
    <name evidence="1" type="ORF">SAMN05444340_116101</name>
</gene>
<keyword evidence="2" id="KW-1185">Reference proteome</keyword>
<dbReference type="EMBL" id="FNPF01000016">
    <property type="protein sequence ID" value="SDY74556.1"/>
    <property type="molecule type" value="Genomic_DNA"/>
</dbReference>
<dbReference type="RefSeq" id="WP_143042315.1">
    <property type="nucleotide sequence ID" value="NZ_FNPF01000016.1"/>
</dbReference>
<evidence type="ECO:0000313" key="2">
    <source>
        <dbReference type="Proteomes" id="UP000199286"/>
    </source>
</evidence>